<dbReference type="SUPFAM" id="SSF48208">
    <property type="entry name" value="Six-hairpin glycosidases"/>
    <property type="match status" value="1"/>
</dbReference>
<evidence type="ECO:0000313" key="2">
    <source>
        <dbReference type="EMBL" id="XCC63371.1"/>
    </source>
</evidence>
<reference evidence="2" key="1">
    <citation type="submission" date="2023-02" db="EMBL/GenBank/DDBJ databases">
        <title>Gut commensal Christensenella minuta modulates host metabolism via a new class of secondary bile acids.</title>
        <authorList>
            <person name="Liu C."/>
        </authorList>
    </citation>
    <scope>NUCLEOTIDE SEQUENCE</scope>
    <source>
        <strain evidence="2">CA70</strain>
    </source>
</reference>
<gene>
    <name evidence="2" type="ORF">PUP29_05510</name>
</gene>
<name>A0AAU8AAY8_9FIRM</name>
<dbReference type="Pfam" id="PF07470">
    <property type="entry name" value="Glyco_hydro_88"/>
    <property type="match status" value="1"/>
</dbReference>
<organism evidence="2">
    <name type="scientific">Christensenella massiliensis</name>
    <dbReference type="NCBI Taxonomy" id="1805714"/>
    <lineage>
        <taxon>Bacteria</taxon>
        <taxon>Bacillati</taxon>
        <taxon>Bacillota</taxon>
        <taxon>Clostridia</taxon>
        <taxon>Christensenellales</taxon>
        <taxon>Christensenellaceae</taxon>
        <taxon>Christensenella</taxon>
    </lineage>
</organism>
<dbReference type="Gene3D" id="1.50.10.10">
    <property type="match status" value="1"/>
</dbReference>
<accession>A0AAU8AAY8</accession>
<sequence length="325" mass="36981">MDAKERIEKVTRAMLCMERYPWEQGEASQALLELGDYENAYLMAHDAVLRQSPDGRLGTTFYRDHVAMFGDTSTVTDAVNNGQAVLYFAEKNHDASFLEAARKQIAFLMETAPRAKNGAISHVLDHPQVWVDSIHHCPPFLAQMGEQEEAVHQIRAMRELVYDSETKLMYHVWDDVKEEYVNSDFWGIGMGLALMGMVKTVQYLEKEEQKEEIKTYAMELLDTLLLYKDKSGMFHNIVNDPDTFLEADLSQEVACAVYSGIYQGWIPRSYQKYADEMRKMAQDCVDEYGFVRNVCGTPTFAALSVSVEAQAMFLQMEAAAIRLGL</sequence>
<dbReference type="EMBL" id="CP117826">
    <property type="protein sequence ID" value="XCC63371.1"/>
    <property type="molecule type" value="Genomic_DNA"/>
</dbReference>
<evidence type="ECO:0000256" key="1">
    <source>
        <dbReference type="ARBA" id="ARBA00022801"/>
    </source>
</evidence>
<dbReference type="AlphaFoldDB" id="A0AAU8AAY8"/>
<protein>
    <submittedName>
        <fullName evidence="2">Glycoside hydrolase family 88 protein</fullName>
    </submittedName>
</protein>
<dbReference type="PANTHER" id="PTHR33886:SF8">
    <property type="entry name" value="UNSATURATED RHAMNOGALACTURONAN HYDROLASE (EUROFUNG)"/>
    <property type="match status" value="1"/>
</dbReference>
<dbReference type="InterPro" id="IPR052043">
    <property type="entry name" value="PolySaccharide_Degr_Enz"/>
</dbReference>
<dbReference type="InterPro" id="IPR012341">
    <property type="entry name" value="6hp_glycosidase-like_sf"/>
</dbReference>
<keyword evidence="1 2" id="KW-0378">Hydrolase</keyword>
<dbReference type="InterPro" id="IPR010905">
    <property type="entry name" value="Glyco_hydro_88"/>
</dbReference>
<dbReference type="InterPro" id="IPR008928">
    <property type="entry name" value="6-hairpin_glycosidase_sf"/>
</dbReference>
<dbReference type="PANTHER" id="PTHR33886">
    <property type="entry name" value="UNSATURATED RHAMNOGALACTURONAN HYDROLASE (EUROFUNG)"/>
    <property type="match status" value="1"/>
</dbReference>
<dbReference type="GO" id="GO:0016787">
    <property type="term" value="F:hydrolase activity"/>
    <property type="evidence" value="ECO:0007669"/>
    <property type="project" value="UniProtKB-KW"/>
</dbReference>
<dbReference type="RefSeq" id="WP_079546760.1">
    <property type="nucleotide sequence ID" value="NZ_CP117826.1"/>
</dbReference>
<dbReference type="GO" id="GO:0005975">
    <property type="term" value="P:carbohydrate metabolic process"/>
    <property type="evidence" value="ECO:0007669"/>
    <property type="project" value="InterPro"/>
</dbReference>
<proteinExistence type="predicted"/>